<organism evidence="2">
    <name type="scientific">Albugo laibachii Nc14</name>
    <dbReference type="NCBI Taxonomy" id="890382"/>
    <lineage>
        <taxon>Eukaryota</taxon>
        <taxon>Sar</taxon>
        <taxon>Stramenopiles</taxon>
        <taxon>Oomycota</taxon>
        <taxon>Peronosporomycetes</taxon>
        <taxon>Albuginales</taxon>
        <taxon>Albuginaceae</taxon>
        <taxon>Albugo</taxon>
    </lineage>
</organism>
<reference evidence="2" key="2">
    <citation type="submission" date="2011-02" db="EMBL/GenBank/DDBJ databases">
        <authorList>
            <person name="MacLean D."/>
        </authorList>
    </citation>
    <scope>NUCLEOTIDE SEQUENCE</scope>
</reference>
<gene>
    <name evidence="2" type="primary">AlNc14C11G1398</name>
    <name evidence="2" type="ORF">ALNC14_015990</name>
</gene>
<dbReference type="EMBL" id="FR824056">
    <property type="protein sequence ID" value="CCA15456.1"/>
    <property type="molecule type" value="Genomic_DNA"/>
</dbReference>
<dbReference type="AlphaFoldDB" id="F0W319"/>
<feature type="region of interest" description="Disordered" evidence="1">
    <location>
        <begin position="77"/>
        <end position="101"/>
    </location>
</feature>
<sequence length="101" mass="11227">MNKRNYCCIAHFYSSSNSDETQSEDGNASLESQTAGGSTDSRVSFDTGQSHEKTKAKYSYAITKFILASEIHRNLPRSSCASGRRGILRRLRRDNQQDSGS</sequence>
<evidence type="ECO:0000313" key="2">
    <source>
        <dbReference type="EMBL" id="CCA15456.1"/>
    </source>
</evidence>
<proteinExistence type="predicted"/>
<dbReference type="HOGENOM" id="CLU_2296921_0_0_1"/>
<name>F0W319_9STRA</name>
<evidence type="ECO:0000256" key="1">
    <source>
        <dbReference type="SAM" id="MobiDB-lite"/>
    </source>
</evidence>
<feature type="region of interest" description="Disordered" evidence="1">
    <location>
        <begin position="16"/>
        <end position="54"/>
    </location>
</feature>
<protein>
    <submittedName>
        <fullName evidence="2">AlNc14C11G1398 protein</fullName>
    </submittedName>
</protein>
<accession>F0W319</accession>
<feature type="compositionally biased region" description="Polar residues" evidence="1">
    <location>
        <begin position="16"/>
        <end position="48"/>
    </location>
</feature>
<reference evidence="2" key="1">
    <citation type="journal article" date="2011" name="PLoS Biol.">
        <title>Gene gain and loss during evolution of obligate parasitism in the white rust pathogen of Arabidopsis thaliana.</title>
        <authorList>
            <person name="Kemen E."/>
            <person name="Gardiner A."/>
            <person name="Schultz-Larsen T."/>
            <person name="Kemen A.C."/>
            <person name="Balmuth A.L."/>
            <person name="Robert-Seilaniantz A."/>
            <person name="Bailey K."/>
            <person name="Holub E."/>
            <person name="Studholme D.J."/>
            <person name="Maclean D."/>
            <person name="Jones J.D."/>
        </authorList>
    </citation>
    <scope>NUCLEOTIDE SEQUENCE</scope>
</reference>